<reference evidence="1 2" key="1">
    <citation type="submission" date="2024-06" db="EMBL/GenBank/DDBJ databases">
        <authorList>
            <person name="Pan Q."/>
            <person name="Wen M."/>
            <person name="Jouanno E."/>
            <person name="Zahm M."/>
            <person name="Klopp C."/>
            <person name="Cabau C."/>
            <person name="Louis A."/>
            <person name="Berthelot C."/>
            <person name="Parey E."/>
            <person name="Roest Crollius H."/>
            <person name="Montfort J."/>
            <person name="Robinson-Rechavi M."/>
            <person name="Bouchez O."/>
            <person name="Lampietro C."/>
            <person name="Lopez Roques C."/>
            <person name="Donnadieu C."/>
            <person name="Postlethwait J."/>
            <person name="Bobe J."/>
            <person name="Verreycken H."/>
            <person name="Guiguen Y."/>
        </authorList>
    </citation>
    <scope>NUCLEOTIDE SEQUENCE [LARGE SCALE GENOMIC DNA]</scope>
    <source>
        <strain evidence="1">Up_M1</strain>
        <tissue evidence="1">Testis</tissue>
    </source>
</reference>
<comment type="caution">
    <text evidence="1">The sequence shown here is derived from an EMBL/GenBank/DDBJ whole genome shotgun (WGS) entry which is preliminary data.</text>
</comment>
<name>A0ABD0WK65_UMBPY</name>
<evidence type="ECO:0000313" key="1">
    <source>
        <dbReference type="EMBL" id="KAL0973930.1"/>
    </source>
</evidence>
<keyword evidence="2" id="KW-1185">Reference proteome</keyword>
<protein>
    <submittedName>
        <fullName evidence="1">Uncharacterized protein</fullName>
    </submittedName>
</protein>
<dbReference type="EMBL" id="JAGEUA010000006">
    <property type="protein sequence ID" value="KAL0973930.1"/>
    <property type="molecule type" value="Genomic_DNA"/>
</dbReference>
<gene>
    <name evidence="1" type="ORF">UPYG_G00213100</name>
</gene>
<evidence type="ECO:0000313" key="2">
    <source>
        <dbReference type="Proteomes" id="UP001557470"/>
    </source>
</evidence>
<accession>A0ABD0WK65</accession>
<sequence length="126" mass="14017">MGQNNTLWIERASRATFKPLDKCLHLKIAQTVAGAIGQTGDDSVTAFAARTLDQTCWTLTLSVDAVRPVLPPTQEETRQRSFIQDHGCLLLSYTSFMSEDAANRFSLVRMVTISRAENVLSFTDCF</sequence>
<proteinExistence type="predicted"/>
<organism evidence="1 2">
    <name type="scientific">Umbra pygmaea</name>
    <name type="common">Eastern mudminnow</name>
    <dbReference type="NCBI Taxonomy" id="75934"/>
    <lineage>
        <taxon>Eukaryota</taxon>
        <taxon>Metazoa</taxon>
        <taxon>Chordata</taxon>
        <taxon>Craniata</taxon>
        <taxon>Vertebrata</taxon>
        <taxon>Euteleostomi</taxon>
        <taxon>Actinopterygii</taxon>
        <taxon>Neopterygii</taxon>
        <taxon>Teleostei</taxon>
        <taxon>Protacanthopterygii</taxon>
        <taxon>Esociformes</taxon>
        <taxon>Umbridae</taxon>
        <taxon>Umbra</taxon>
    </lineage>
</organism>
<dbReference type="Proteomes" id="UP001557470">
    <property type="component" value="Unassembled WGS sequence"/>
</dbReference>
<dbReference type="AlphaFoldDB" id="A0ABD0WK65"/>